<organism evidence="1 2">
    <name type="scientific">Tanacetum coccineum</name>
    <dbReference type="NCBI Taxonomy" id="301880"/>
    <lineage>
        <taxon>Eukaryota</taxon>
        <taxon>Viridiplantae</taxon>
        <taxon>Streptophyta</taxon>
        <taxon>Embryophyta</taxon>
        <taxon>Tracheophyta</taxon>
        <taxon>Spermatophyta</taxon>
        <taxon>Magnoliopsida</taxon>
        <taxon>eudicotyledons</taxon>
        <taxon>Gunneridae</taxon>
        <taxon>Pentapetalae</taxon>
        <taxon>asterids</taxon>
        <taxon>campanulids</taxon>
        <taxon>Asterales</taxon>
        <taxon>Asteraceae</taxon>
        <taxon>Asteroideae</taxon>
        <taxon>Anthemideae</taxon>
        <taxon>Anthemidinae</taxon>
        <taxon>Tanacetum</taxon>
    </lineage>
</organism>
<name>A0ABQ5GVV1_9ASTR</name>
<comment type="caution">
    <text evidence="1">The sequence shown here is derived from an EMBL/GenBank/DDBJ whole genome shotgun (WGS) entry which is preliminary data.</text>
</comment>
<reference evidence="1" key="1">
    <citation type="journal article" date="2022" name="Int. J. Mol. Sci.">
        <title>Draft Genome of Tanacetum Coccineum: Genomic Comparison of Closely Related Tanacetum-Family Plants.</title>
        <authorList>
            <person name="Yamashiro T."/>
            <person name="Shiraishi A."/>
            <person name="Nakayama K."/>
            <person name="Satake H."/>
        </authorList>
    </citation>
    <scope>NUCLEOTIDE SEQUENCE</scope>
</reference>
<keyword evidence="2" id="KW-1185">Reference proteome</keyword>
<evidence type="ECO:0000313" key="2">
    <source>
        <dbReference type="Proteomes" id="UP001151760"/>
    </source>
</evidence>
<accession>A0ABQ5GVV1</accession>
<dbReference type="Proteomes" id="UP001151760">
    <property type="component" value="Unassembled WGS sequence"/>
</dbReference>
<proteinExistence type="predicted"/>
<gene>
    <name evidence="1" type="ORF">Tco_1054085</name>
</gene>
<evidence type="ECO:0000313" key="1">
    <source>
        <dbReference type="EMBL" id="GJT79743.1"/>
    </source>
</evidence>
<sequence length="184" mass="21312">MQDLSLHEIKKKEMVQISLDEEYAKNLSEKKQAQIRRDEEYAKQVDVTGLLRRKNRKETLAQPKPTDEGTKLKYWDHNHAFVPKDSEIEKESLCKEEDEIKKYMQIVPVEEIAIDAIPLATKLLIIVDWKIISKGKLVKAKYGDTRPEEAYEKVLWGDLKVMFEPDMESEGDDYISTSGEALAL</sequence>
<protein>
    <submittedName>
        <fullName evidence="1">Uncharacterized protein</fullName>
    </submittedName>
</protein>
<dbReference type="EMBL" id="BQNB010018927">
    <property type="protein sequence ID" value="GJT79743.1"/>
    <property type="molecule type" value="Genomic_DNA"/>
</dbReference>
<reference evidence="1" key="2">
    <citation type="submission" date="2022-01" db="EMBL/GenBank/DDBJ databases">
        <authorList>
            <person name="Yamashiro T."/>
            <person name="Shiraishi A."/>
            <person name="Satake H."/>
            <person name="Nakayama K."/>
        </authorList>
    </citation>
    <scope>NUCLEOTIDE SEQUENCE</scope>
</reference>